<feature type="domain" description="Immunoglobulin subtype 2" evidence="4">
    <location>
        <begin position="330"/>
        <end position="392"/>
    </location>
</feature>
<dbReference type="Pfam" id="PF00047">
    <property type="entry name" value="ig"/>
    <property type="match status" value="1"/>
</dbReference>
<dbReference type="GO" id="GO:0005886">
    <property type="term" value="C:plasma membrane"/>
    <property type="evidence" value="ECO:0007669"/>
    <property type="project" value="UniProtKB-SubCell"/>
</dbReference>
<dbReference type="InterPro" id="IPR003598">
    <property type="entry name" value="Ig_sub2"/>
</dbReference>
<dbReference type="InterPro" id="IPR003599">
    <property type="entry name" value="Ig_sub"/>
</dbReference>
<evidence type="ECO:0000256" key="1">
    <source>
        <dbReference type="ARBA" id="ARBA00022729"/>
    </source>
</evidence>
<dbReference type="GeneTree" id="ENSGT01100000263478"/>
<reference evidence="6" key="3">
    <citation type="submission" date="2025-09" db="UniProtKB">
        <authorList>
            <consortium name="Ensembl"/>
        </authorList>
    </citation>
    <scope>IDENTIFICATION</scope>
    <source>
        <strain evidence="6">Thorbecke</strain>
    </source>
</reference>
<dbReference type="SMART" id="SM00408">
    <property type="entry name" value="IGc2"/>
    <property type="match status" value="2"/>
</dbReference>
<protein>
    <recommendedName>
        <fullName evidence="8">Ig-like domain-containing protein</fullName>
    </recommendedName>
</protein>
<dbReference type="InterPro" id="IPR013783">
    <property type="entry name" value="Ig-like_fold"/>
</dbReference>
<evidence type="ECO:0000259" key="5">
    <source>
        <dbReference type="SMART" id="SM00409"/>
    </source>
</evidence>
<feature type="domain" description="Immunoglobulin" evidence="5">
    <location>
        <begin position="324"/>
        <end position="406"/>
    </location>
</feature>
<reference evidence="6 7" key="1">
    <citation type="journal article" date="2011" name="Nature">
        <title>A high-resolution map of human evolutionary constraint using 29 mammals.</title>
        <authorList>
            <person name="Lindblad-Toh K."/>
            <person name="Garber M."/>
            <person name="Zuk O."/>
            <person name="Lin M.F."/>
            <person name="Parker B.J."/>
            <person name="Washietl S."/>
            <person name="Kheradpour P."/>
            <person name="Ernst J."/>
            <person name="Jordan G."/>
            <person name="Mauceli E."/>
            <person name="Ward L.D."/>
            <person name="Lowe C.B."/>
            <person name="Holloway A.K."/>
            <person name="Clamp M."/>
            <person name="Gnerre S."/>
            <person name="Alfoldi J."/>
            <person name="Beal K."/>
            <person name="Chang J."/>
            <person name="Clawson H."/>
            <person name="Cuff J."/>
            <person name="Di Palma F."/>
            <person name="Fitzgerald S."/>
            <person name="Flicek P."/>
            <person name="Guttman M."/>
            <person name="Hubisz M.J."/>
            <person name="Jaffe D.B."/>
            <person name="Jungreis I."/>
            <person name="Kent W.J."/>
            <person name="Kostka D."/>
            <person name="Lara M."/>
            <person name="Martins A.L."/>
            <person name="Massingham T."/>
            <person name="Moltke I."/>
            <person name="Raney B.J."/>
            <person name="Rasmussen M.D."/>
            <person name="Robinson J."/>
            <person name="Stark A."/>
            <person name="Vilella A.J."/>
            <person name="Wen J."/>
            <person name="Xie X."/>
            <person name="Zody M.C."/>
            <person name="Baldwin J."/>
            <person name="Bloom T."/>
            <person name="Chin C.W."/>
            <person name="Heiman D."/>
            <person name="Nicol R."/>
            <person name="Nusbaum C."/>
            <person name="Young S."/>
            <person name="Wilkinson J."/>
            <person name="Worley K.C."/>
            <person name="Kovar C.L."/>
            <person name="Muzny D.M."/>
            <person name="Gibbs R.A."/>
            <person name="Cree A."/>
            <person name="Dihn H.H."/>
            <person name="Fowler G."/>
            <person name="Jhangiani S."/>
            <person name="Joshi V."/>
            <person name="Lee S."/>
            <person name="Lewis L.R."/>
            <person name="Nazareth L.V."/>
            <person name="Okwuonu G."/>
            <person name="Santibanez J."/>
            <person name="Warren W.C."/>
            <person name="Mardis E.R."/>
            <person name="Weinstock G.M."/>
            <person name="Wilson R.K."/>
            <person name="Delehaunty K."/>
            <person name="Dooling D."/>
            <person name="Fronik C."/>
            <person name="Fulton L."/>
            <person name="Fulton B."/>
            <person name="Graves T."/>
            <person name="Minx P."/>
            <person name="Sodergren E."/>
            <person name="Birney E."/>
            <person name="Margulies E.H."/>
            <person name="Herrero J."/>
            <person name="Green E.D."/>
            <person name="Haussler D."/>
            <person name="Siepel A."/>
            <person name="Goldman N."/>
            <person name="Pollard K.S."/>
            <person name="Pedersen J.S."/>
            <person name="Lander E.S."/>
            <person name="Kellis M."/>
        </authorList>
    </citation>
    <scope>NUCLEOTIDE SEQUENCE [LARGE SCALE GENOMIC DNA]</scope>
    <source>
        <strain evidence="7">Thorbecke</strain>
    </source>
</reference>
<keyword evidence="3" id="KW-0393">Immunoglobulin domain</keyword>
<dbReference type="Proteomes" id="UP000001811">
    <property type="component" value="Unplaced"/>
</dbReference>
<proteinExistence type="predicted"/>
<dbReference type="AlphaFoldDB" id="A0A5F9CTT0"/>
<dbReference type="Gene3D" id="2.60.40.10">
    <property type="entry name" value="Immunoglobulins"/>
    <property type="match status" value="4"/>
</dbReference>
<name>A0A5F9CTT0_RABIT</name>
<dbReference type="Ensembl" id="ENSOCUT00000042922.1">
    <property type="protein sequence ID" value="ENSOCUP00000037038.1"/>
    <property type="gene ID" value="ENSOCUG00000038268.1"/>
</dbReference>
<evidence type="ECO:0000313" key="7">
    <source>
        <dbReference type="Proteomes" id="UP000001811"/>
    </source>
</evidence>
<accession>A0A5F9CTT0</accession>
<dbReference type="PANTHER" id="PTHR11738">
    <property type="entry name" value="MHC CLASS I NK CELL RECEPTOR"/>
    <property type="match status" value="1"/>
</dbReference>
<evidence type="ECO:0008006" key="8">
    <source>
        <dbReference type="Google" id="ProtNLM"/>
    </source>
</evidence>
<reference evidence="6" key="2">
    <citation type="submission" date="2025-08" db="UniProtKB">
        <authorList>
            <consortium name="Ensembl"/>
        </authorList>
    </citation>
    <scope>IDENTIFICATION</scope>
    <source>
        <strain evidence="6">Thorbecke</strain>
    </source>
</reference>
<sequence length="499" mass="52792">PRPSLRAEVLACKGTGSWDPASGFLPGTLPRPSLWAEPGSVIALGRPGALWCGGPWRPRSAICIGRESQSPGTERCPWSPETRPIPHTLMAEVYAGRYCCVCLSAAGWSEPSAALELGQVGARGAPSRSAQPSLVVASGGNVSLSCRSEYDDARTAHLLKEGGAGPLHSLEARFSHGAGVWQATFLLGPVDGTQGGIYRCYCAHSSQPHVWSLPSDGEHLHTLKPSLQAQQGPRCPGGVMVALRCGSEEAMDTFLLHKVGSGAPPQHLHVPGSAMAAQATFTLGPVTSAHGATYRCYGTPSTDPYLWSWRSDPLNVRHAHPVVQPGPTVTSGENVTFYCRLEKVTNTFFLLQEGGPSHAQGSHGAVPAEFPVGPVTSAHTGTYRCFGTYSAHVWSFPSEPVKLLVTGEEAPSSQVLPGGPSAPAPAAWDHTAQNLLRIGLAVLVLVALTWLLAEDWLCRWRTREGARRAQAAMDCDVWAVPQSGVTCTEWGAGVEVTAC</sequence>
<organism evidence="6 7">
    <name type="scientific">Oryctolagus cuniculus</name>
    <name type="common">Rabbit</name>
    <dbReference type="NCBI Taxonomy" id="9986"/>
    <lineage>
        <taxon>Eukaryota</taxon>
        <taxon>Metazoa</taxon>
        <taxon>Chordata</taxon>
        <taxon>Craniata</taxon>
        <taxon>Vertebrata</taxon>
        <taxon>Euteleostomi</taxon>
        <taxon>Mammalia</taxon>
        <taxon>Eutheria</taxon>
        <taxon>Euarchontoglires</taxon>
        <taxon>Glires</taxon>
        <taxon>Lagomorpha</taxon>
        <taxon>Leporidae</taxon>
        <taxon>Oryctolagus</taxon>
    </lineage>
</organism>
<keyword evidence="7" id="KW-1185">Reference proteome</keyword>
<feature type="domain" description="Immunoglobulin subtype 2" evidence="4">
    <location>
        <begin position="137"/>
        <end position="207"/>
    </location>
</feature>
<evidence type="ECO:0000259" key="4">
    <source>
        <dbReference type="SMART" id="SM00408"/>
    </source>
</evidence>
<evidence type="ECO:0000313" key="6">
    <source>
        <dbReference type="Ensembl" id="ENSOCUP00000037038.1"/>
    </source>
</evidence>
<dbReference type="FunFam" id="2.60.40.10:FF:000049">
    <property type="entry name" value="Leukocyte immunoglobulin-like receptor subfamily B member 1"/>
    <property type="match status" value="3"/>
</dbReference>
<dbReference type="InterPro" id="IPR036179">
    <property type="entry name" value="Ig-like_dom_sf"/>
</dbReference>
<dbReference type="SMART" id="SM00409">
    <property type="entry name" value="IG"/>
    <property type="match status" value="2"/>
</dbReference>
<dbReference type="PANTHER" id="PTHR11738:SF88">
    <property type="entry name" value="IG-LIKE DOMAIN-CONTAINING PROTEIN"/>
    <property type="match status" value="1"/>
</dbReference>
<keyword evidence="1" id="KW-0732">Signal</keyword>
<dbReference type="GO" id="GO:0002764">
    <property type="term" value="P:immune response-regulating signaling pathway"/>
    <property type="evidence" value="ECO:0007669"/>
    <property type="project" value="TreeGrafter"/>
</dbReference>
<evidence type="ECO:0000256" key="2">
    <source>
        <dbReference type="ARBA" id="ARBA00023157"/>
    </source>
</evidence>
<dbReference type="SUPFAM" id="SSF48726">
    <property type="entry name" value="Immunoglobulin"/>
    <property type="match status" value="4"/>
</dbReference>
<dbReference type="InterPro" id="IPR013151">
    <property type="entry name" value="Immunoglobulin_dom"/>
</dbReference>
<evidence type="ECO:0000256" key="3">
    <source>
        <dbReference type="ARBA" id="ARBA00023319"/>
    </source>
</evidence>
<dbReference type="Bgee" id="ENSOCUG00000038268">
    <property type="expression patterns" value="Expressed in blood and 3 other cell types or tissues"/>
</dbReference>
<keyword evidence="2" id="KW-1015">Disulfide bond</keyword>
<feature type="domain" description="Immunoglobulin" evidence="5">
    <location>
        <begin position="131"/>
        <end position="319"/>
    </location>
</feature>
<dbReference type="InterPro" id="IPR050412">
    <property type="entry name" value="Ig-like_Receptors_ImmuneReg"/>
</dbReference>